<dbReference type="Gene3D" id="3.40.630.10">
    <property type="entry name" value="Zn peptidases"/>
    <property type="match status" value="1"/>
</dbReference>
<feature type="binding site" evidence="8">
    <location>
        <position position="344"/>
    </location>
    <ligand>
        <name>Mn(2+)</name>
        <dbReference type="ChEBI" id="CHEBI:29035"/>
        <label>1</label>
    </ligand>
</feature>
<dbReference type="NCBIfam" id="NF002077">
    <property type="entry name" value="PRK00913.2-4"/>
    <property type="match status" value="1"/>
</dbReference>
<dbReference type="EC" id="3.4.11.10" evidence="8"/>
<feature type="domain" description="Cytosol aminopeptidase" evidence="10">
    <location>
        <begin position="342"/>
        <end position="349"/>
    </location>
</feature>
<dbReference type="SUPFAM" id="SSF53187">
    <property type="entry name" value="Zn-dependent exopeptidases"/>
    <property type="match status" value="1"/>
</dbReference>
<dbReference type="PRINTS" id="PR00481">
    <property type="entry name" value="LAMNOPPTDASE"/>
</dbReference>
<evidence type="ECO:0000256" key="1">
    <source>
        <dbReference type="ARBA" id="ARBA00000135"/>
    </source>
</evidence>
<dbReference type="CDD" id="cd00433">
    <property type="entry name" value="Peptidase_M17"/>
    <property type="match status" value="1"/>
</dbReference>
<comment type="catalytic activity">
    <reaction evidence="2 8">
        <text>Release of an N-terminal amino acid, preferentially leucine, but not glutamic or aspartic acids.</text>
        <dbReference type="EC" id="3.4.11.10"/>
    </reaction>
</comment>
<dbReference type="Gene3D" id="3.40.220.10">
    <property type="entry name" value="Leucine Aminopeptidase, subunit E, domain 1"/>
    <property type="match status" value="1"/>
</dbReference>
<dbReference type="InterPro" id="IPR023042">
    <property type="entry name" value="Peptidase_M17_leu_NH2_pept"/>
</dbReference>
<proteinExistence type="inferred from homology"/>
<evidence type="ECO:0000256" key="7">
    <source>
        <dbReference type="ARBA" id="ARBA00023211"/>
    </source>
</evidence>
<dbReference type="HAMAP" id="MF_00181">
    <property type="entry name" value="Cytosol_peptidase_M17"/>
    <property type="match status" value="1"/>
</dbReference>
<accession>A0ABP8V7Q5</accession>
<feature type="binding site" evidence="8">
    <location>
        <position position="285"/>
    </location>
    <ligand>
        <name>Mn(2+)</name>
        <dbReference type="ChEBI" id="CHEBI:29035"/>
        <label>2</label>
    </ligand>
</feature>
<dbReference type="NCBIfam" id="NF002073">
    <property type="entry name" value="PRK00913.1-2"/>
    <property type="match status" value="1"/>
</dbReference>
<protein>
    <recommendedName>
        <fullName evidence="8">Probable cytosol aminopeptidase</fullName>
        <ecNumber evidence="8">3.4.11.1</ecNumber>
    </recommendedName>
    <alternativeName>
        <fullName evidence="8">Leucine aminopeptidase</fullName>
        <shortName evidence="8">LAP</shortName>
        <ecNumber evidence="8">3.4.11.10</ecNumber>
    </alternativeName>
    <alternativeName>
        <fullName evidence="8">Leucyl aminopeptidase</fullName>
    </alternativeName>
</protein>
<dbReference type="InterPro" id="IPR000819">
    <property type="entry name" value="Peptidase_M17_C"/>
</dbReference>
<dbReference type="PROSITE" id="PS00631">
    <property type="entry name" value="CYTOSOL_AP"/>
    <property type="match status" value="1"/>
</dbReference>
<keyword evidence="7 8" id="KW-0464">Manganese</keyword>
<evidence type="ECO:0000256" key="4">
    <source>
        <dbReference type="ARBA" id="ARBA00022438"/>
    </source>
</evidence>
<evidence type="ECO:0000256" key="5">
    <source>
        <dbReference type="ARBA" id="ARBA00022670"/>
    </source>
</evidence>
<gene>
    <name evidence="8" type="primary">pepA</name>
    <name evidence="11" type="ORF">GCM10023116_36350</name>
</gene>
<dbReference type="InterPro" id="IPR043472">
    <property type="entry name" value="Macro_dom-like"/>
</dbReference>
<sequence>MKNGAADKQRTQCLVILAAEAQQNAAFTAVDKAAGGLLSDLLKRGDLKQKPGQTLLIPSIQGIQAERVILAAAGKEALTAKTATKVIAGIVGAVNSASVSNAVISLDGLEPEDRTPTWAASLLGQMLEHSSYRFEQFKSKKDDKAVALDTVTLQLTARKGVAELETAAATGRAIGYGMNQARDLGNLPGNECTPSYLAKEAEELARKHTKLTTKVLGEKDMEKLGMGSFLSVSKGSAEEGKLITMEYKGGKRGDQPVVLLGKGITFDTGGISLKPGESMDEMKFDMCGAASVLGAMHTIVTLKLPINVVGMIASAENMPSGHASKPGDIVTSMSGQTIEILNTDAEGRLVLCDALTYAERFKPRAVVDIATLTGACIIALGNHMSGLLSNNDELAGQLLAASRMAEDPAWRMPMDESYDQLLDSNFADMANIGGRAAGTITAGCFLARYAKAFAWAHLDIAGTAWKSGKEKGATGRPVPLLIQYLLDQIARDGSAKPAPAPKTTTKKPAAKKAPAKKATRKK</sequence>
<dbReference type="InterPro" id="IPR008283">
    <property type="entry name" value="Peptidase_M17_N"/>
</dbReference>
<evidence type="ECO:0000313" key="11">
    <source>
        <dbReference type="EMBL" id="GAA4651351.1"/>
    </source>
</evidence>
<keyword evidence="12" id="KW-1185">Reference proteome</keyword>
<comment type="subcellular location">
    <subcellularLocation>
        <location evidence="8">Cytoplasm</location>
    </subcellularLocation>
</comment>
<evidence type="ECO:0000256" key="9">
    <source>
        <dbReference type="SAM" id="MobiDB-lite"/>
    </source>
</evidence>
<evidence type="ECO:0000313" key="12">
    <source>
        <dbReference type="Proteomes" id="UP001500604"/>
    </source>
</evidence>
<organism evidence="11 12">
    <name type="scientific">Kistimonas scapharcae</name>
    <dbReference type="NCBI Taxonomy" id="1036133"/>
    <lineage>
        <taxon>Bacteria</taxon>
        <taxon>Pseudomonadati</taxon>
        <taxon>Pseudomonadota</taxon>
        <taxon>Gammaproteobacteria</taxon>
        <taxon>Oceanospirillales</taxon>
        <taxon>Endozoicomonadaceae</taxon>
        <taxon>Kistimonas</taxon>
    </lineage>
</organism>
<comment type="catalytic activity">
    <reaction evidence="1 8">
        <text>Release of an N-terminal amino acid, Xaa-|-Yaa-, in which Xaa is preferably Leu, but may be other amino acids including Pro although not Arg or Lys, and Yaa may be Pro. Amino acid amides and methyl esters are also readily hydrolyzed, but rates on arylamides are exceedingly low.</text>
        <dbReference type="EC" id="3.4.11.1"/>
    </reaction>
</comment>
<dbReference type="Proteomes" id="UP001500604">
    <property type="component" value="Unassembled WGS sequence"/>
</dbReference>
<keyword evidence="4 8" id="KW-0031">Aminopeptidase</keyword>
<feature type="active site" evidence="8">
    <location>
        <position position="274"/>
    </location>
</feature>
<dbReference type="InterPro" id="IPR011356">
    <property type="entry name" value="Leucine_aapep/pepB"/>
</dbReference>
<dbReference type="EMBL" id="BAABFL010000449">
    <property type="protein sequence ID" value="GAA4651351.1"/>
    <property type="molecule type" value="Genomic_DNA"/>
</dbReference>
<dbReference type="EC" id="3.4.11.1" evidence="8"/>
<dbReference type="PANTHER" id="PTHR11963">
    <property type="entry name" value="LEUCINE AMINOPEPTIDASE-RELATED"/>
    <property type="match status" value="1"/>
</dbReference>
<comment type="similarity">
    <text evidence="3 8">Belongs to the peptidase M17 family.</text>
</comment>
<evidence type="ECO:0000259" key="10">
    <source>
        <dbReference type="PROSITE" id="PS00631"/>
    </source>
</evidence>
<reference evidence="12" key="1">
    <citation type="journal article" date="2019" name="Int. J. Syst. Evol. Microbiol.">
        <title>The Global Catalogue of Microorganisms (GCM) 10K type strain sequencing project: providing services to taxonomists for standard genome sequencing and annotation.</title>
        <authorList>
            <consortium name="The Broad Institute Genomics Platform"/>
            <consortium name="The Broad Institute Genome Sequencing Center for Infectious Disease"/>
            <person name="Wu L."/>
            <person name="Ma J."/>
        </authorList>
    </citation>
    <scope>NUCLEOTIDE SEQUENCE [LARGE SCALE GENOMIC DNA]</scope>
    <source>
        <strain evidence="12">JCM 17805</strain>
    </source>
</reference>
<comment type="caution">
    <text evidence="11">The sequence shown here is derived from an EMBL/GenBank/DDBJ whole genome shotgun (WGS) entry which is preliminary data.</text>
</comment>
<feature type="active site" evidence="8">
    <location>
        <position position="348"/>
    </location>
</feature>
<dbReference type="GO" id="GO:0004177">
    <property type="term" value="F:aminopeptidase activity"/>
    <property type="evidence" value="ECO:0007669"/>
    <property type="project" value="UniProtKB-KW"/>
</dbReference>
<dbReference type="Pfam" id="PF00883">
    <property type="entry name" value="Peptidase_M17"/>
    <property type="match status" value="1"/>
</dbReference>
<evidence type="ECO:0000256" key="8">
    <source>
        <dbReference type="HAMAP-Rule" id="MF_00181"/>
    </source>
</evidence>
<comment type="cofactor">
    <cofactor evidence="8">
        <name>Mn(2+)</name>
        <dbReference type="ChEBI" id="CHEBI:29035"/>
    </cofactor>
    <text evidence="8">Binds 2 manganese ions per subunit.</text>
</comment>
<feature type="binding site" evidence="8">
    <location>
        <position position="262"/>
    </location>
    <ligand>
        <name>Mn(2+)</name>
        <dbReference type="ChEBI" id="CHEBI:29035"/>
        <label>2</label>
    </ligand>
</feature>
<evidence type="ECO:0000256" key="2">
    <source>
        <dbReference type="ARBA" id="ARBA00000967"/>
    </source>
</evidence>
<keyword evidence="5 8" id="KW-0645">Protease</keyword>
<feature type="binding site" evidence="8">
    <location>
        <position position="267"/>
    </location>
    <ligand>
        <name>Mn(2+)</name>
        <dbReference type="ChEBI" id="CHEBI:29035"/>
        <label>1</label>
    </ligand>
</feature>
<evidence type="ECO:0000256" key="6">
    <source>
        <dbReference type="ARBA" id="ARBA00022801"/>
    </source>
</evidence>
<keyword evidence="6 8" id="KW-0378">Hydrolase</keyword>
<comment type="function">
    <text evidence="8">Presumably involved in the processing and regular turnover of intracellular proteins. Catalyzes the removal of unsubstituted N-terminal amino acids from various peptides.</text>
</comment>
<dbReference type="PANTHER" id="PTHR11963:SF23">
    <property type="entry name" value="CYTOSOL AMINOPEPTIDASE"/>
    <property type="match status" value="1"/>
</dbReference>
<dbReference type="NCBIfam" id="NF002074">
    <property type="entry name" value="PRK00913.1-4"/>
    <property type="match status" value="1"/>
</dbReference>
<name>A0ABP8V7Q5_9GAMM</name>
<feature type="compositionally biased region" description="Basic residues" evidence="9">
    <location>
        <begin position="504"/>
        <end position="522"/>
    </location>
</feature>
<keyword evidence="8" id="KW-0963">Cytoplasm</keyword>
<feature type="binding site" evidence="8">
    <location>
        <position position="346"/>
    </location>
    <ligand>
        <name>Mn(2+)</name>
        <dbReference type="ChEBI" id="CHEBI:29035"/>
        <label>1</label>
    </ligand>
</feature>
<dbReference type="SUPFAM" id="SSF52949">
    <property type="entry name" value="Macro domain-like"/>
    <property type="match status" value="1"/>
</dbReference>
<dbReference type="Pfam" id="PF02789">
    <property type="entry name" value="Peptidase_M17_N"/>
    <property type="match status" value="1"/>
</dbReference>
<evidence type="ECO:0000256" key="3">
    <source>
        <dbReference type="ARBA" id="ARBA00009528"/>
    </source>
</evidence>
<keyword evidence="8" id="KW-0479">Metal-binding</keyword>
<feature type="binding site" evidence="8">
    <location>
        <position position="346"/>
    </location>
    <ligand>
        <name>Mn(2+)</name>
        <dbReference type="ChEBI" id="CHEBI:29035"/>
        <label>2</label>
    </ligand>
</feature>
<feature type="region of interest" description="Disordered" evidence="9">
    <location>
        <begin position="493"/>
        <end position="522"/>
    </location>
</feature>
<feature type="binding site" evidence="8">
    <location>
        <position position="267"/>
    </location>
    <ligand>
        <name>Mn(2+)</name>
        <dbReference type="ChEBI" id="CHEBI:29035"/>
        <label>2</label>
    </ligand>
</feature>